<feature type="region of interest" description="Disordered" evidence="1">
    <location>
        <begin position="1"/>
        <end position="21"/>
    </location>
</feature>
<evidence type="ECO:0000313" key="2">
    <source>
        <dbReference type="EMBL" id="EES20375.1"/>
    </source>
</evidence>
<reference evidence="2" key="1">
    <citation type="journal article" date="2009" name="Nature">
        <title>The Sorghum bicolor genome and the diversification of grasses.</title>
        <authorList>
            <person name="Paterson A.H."/>
            <person name="Bowers J.E."/>
            <person name="Bruggmann R."/>
            <person name="Dubchak I."/>
            <person name="Grimwood J."/>
            <person name="Gundlach H."/>
            <person name="Haberer G."/>
            <person name="Hellsten U."/>
            <person name="Mitros T."/>
            <person name="Poliakov A."/>
            <person name="Schmutz J."/>
            <person name="Spannagl M."/>
            <person name="Tang H."/>
            <person name="Wang X."/>
            <person name="Wicker T."/>
            <person name="Bharti A.K."/>
            <person name="Chapman J."/>
            <person name="Feltus F.A."/>
            <person name="Gowik U."/>
            <person name="Grigoriev I.V."/>
            <person name="Lyons E."/>
            <person name="Maher C.A."/>
            <person name="Martis M."/>
            <person name="Narechania A."/>
            <person name="Otillar R.P."/>
            <person name="Penning B.W."/>
            <person name="Salamov A.A."/>
            <person name="Wang Y."/>
            <person name="Zhang L."/>
            <person name="Carpita N.C."/>
            <person name="Freeling M."/>
            <person name="Gingle A.R."/>
            <person name="Hash C.T."/>
            <person name="Keller B."/>
            <person name="Klein P."/>
            <person name="Kresovich S."/>
            <person name="McCann M.C."/>
            <person name="Ming R."/>
            <person name="Peterson D.G."/>
            <person name="Mehboob-ur-Rahman"/>
            <person name="Ware D."/>
            <person name="Westhoff P."/>
            <person name="Mayer K.F."/>
            <person name="Messing J."/>
            <person name="Rokhsar D.S."/>
        </authorList>
    </citation>
    <scope>NUCLEOTIDE SEQUENCE [LARGE SCALE GENOMIC DNA]</scope>
</reference>
<accession>C6JS34</accession>
<dbReference type="AlphaFoldDB" id="C6JS34"/>
<sequence>KRKGPVPTPARITTAPEKSARKDELMNELCRNTGISLRSHQHGEAHTVEENIRRFKNANKTVNKTAVKK</sequence>
<evidence type="ECO:0000256" key="1">
    <source>
        <dbReference type="SAM" id="MobiDB-lite"/>
    </source>
</evidence>
<dbReference type="HOGENOM" id="CLU_2783516_0_0_1"/>
<proteinExistence type="predicted"/>
<dbReference type="EMBL" id="GL002613">
    <property type="protein sequence ID" value="EES20375.1"/>
    <property type="molecule type" value="Genomic_DNA"/>
</dbReference>
<organism evidence="2">
    <name type="scientific">Sorghum bicolor</name>
    <name type="common">Sorghum</name>
    <name type="synonym">Sorghum vulgare</name>
    <dbReference type="NCBI Taxonomy" id="4558"/>
    <lineage>
        <taxon>Eukaryota</taxon>
        <taxon>Viridiplantae</taxon>
        <taxon>Streptophyta</taxon>
        <taxon>Embryophyta</taxon>
        <taxon>Tracheophyta</taxon>
        <taxon>Spermatophyta</taxon>
        <taxon>Magnoliopsida</taxon>
        <taxon>Liliopsida</taxon>
        <taxon>Poales</taxon>
        <taxon>Poaceae</taxon>
        <taxon>PACMAD clade</taxon>
        <taxon>Panicoideae</taxon>
        <taxon>Andropogonodae</taxon>
        <taxon>Andropogoneae</taxon>
        <taxon>Sorghinae</taxon>
        <taxon>Sorghum</taxon>
    </lineage>
</organism>
<gene>
    <name evidence="2" type="primary">Sb0019s004730</name>
    <name evidence="2" type="ORF">SORBIDRAFT_0019s004730</name>
</gene>
<feature type="non-terminal residue" evidence="2">
    <location>
        <position position="1"/>
    </location>
</feature>
<protein>
    <submittedName>
        <fullName evidence="2">Uncharacterized protein</fullName>
    </submittedName>
</protein>
<name>C6JS34_SORBI</name>